<keyword evidence="1 6" id="KW-0963">Cytoplasm</keyword>
<feature type="binding site" evidence="6">
    <location>
        <position position="122"/>
    </location>
    <ligand>
        <name>S-adenosyl-L-methionine</name>
        <dbReference type="ChEBI" id="CHEBI:59789"/>
    </ligand>
</feature>
<accession>A0ABW3I817</accession>
<keyword evidence="9" id="KW-1185">Reference proteome</keyword>
<comment type="subcellular location">
    <subcellularLocation>
        <location evidence="6">Cytoplasm</location>
    </subcellularLocation>
</comment>
<evidence type="ECO:0000256" key="1">
    <source>
        <dbReference type="ARBA" id="ARBA00022490"/>
    </source>
</evidence>
<dbReference type="InterPro" id="IPR001537">
    <property type="entry name" value="SpoU_MeTrfase"/>
</dbReference>
<comment type="subunit">
    <text evidence="6">Homodimer.</text>
</comment>
<evidence type="ECO:0000259" key="7">
    <source>
        <dbReference type="Pfam" id="PF00588"/>
    </source>
</evidence>
<evidence type="ECO:0000256" key="2">
    <source>
        <dbReference type="ARBA" id="ARBA00022603"/>
    </source>
</evidence>
<dbReference type="RefSeq" id="WP_380819750.1">
    <property type="nucleotide sequence ID" value="NZ_JBHTJN010000009.1"/>
</dbReference>
<dbReference type="Proteomes" id="UP001596996">
    <property type="component" value="Unassembled WGS sequence"/>
</dbReference>
<dbReference type="Pfam" id="PF00588">
    <property type="entry name" value="SpoU_methylase"/>
    <property type="match status" value="1"/>
</dbReference>
<dbReference type="PANTHER" id="PTHR42971">
    <property type="entry name" value="TRNA (CYTIDINE(34)-2'-O)-METHYLTRANSFERASE"/>
    <property type="match status" value="1"/>
</dbReference>
<dbReference type="GO" id="GO:0008168">
    <property type="term" value="F:methyltransferase activity"/>
    <property type="evidence" value="ECO:0007669"/>
    <property type="project" value="UniProtKB-KW"/>
</dbReference>
<comment type="caution">
    <text evidence="8">The sequence shown here is derived from an EMBL/GenBank/DDBJ whole genome shotgun (WGS) entry which is preliminary data.</text>
</comment>
<protein>
    <recommendedName>
        <fullName evidence="6">tRNA (cytidine(34)-2'-O)-methyltransferase</fullName>
        <ecNumber evidence="6">2.1.1.207</ecNumber>
    </recommendedName>
    <alternativeName>
        <fullName evidence="6">tRNA (cytidine/uridine-2'-O-)-methyltransferase TrmL</fullName>
    </alternativeName>
</protein>
<dbReference type="NCBIfam" id="TIGR00185">
    <property type="entry name" value="tRNA_yibK_trmL"/>
    <property type="match status" value="1"/>
</dbReference>
<dbReference type="CDD" id="cd18094">
    <property type="entry name" value="SpoU-like_TrmL"/>
    <property type="match status" value="1"/>
</dbReference>
<keyword evidence="5 6" id="KW-0819">tRNA processing</keyword>
<dbReference type="InterPro" id="IPR029026">
    <property type="entry name" value="tRNA_m1G_MTases_N"/>
</dbReference>
<dbReference type="GO" id="GO:0032259">
    <property type="term" value="P:methylation"/>
    <property type="evidence" value="ECO:0007669"/>
    <property type="project" value="UniProtKB-KW"/>
</dbReference>
<keyword evidence="4 6" id="KW-0949">S-adenosyl-L-methionine</keyword>
<feature type="binding site" evidence="6">
    <location>
        <position position="78"/>
    </location>
    <ligand>
        <name>S-adenosyl-L-methionine</name>
        <dbReference type="ChEBI" id="CHEBI:59789"/>
    </ligand>
</feature>
<dbReference type="EC" id="2.1.1.207" evidence="6"/>
<sequence>MLDIVLYEPEIPQNTGNIIRLCANTGFRLHLIEPLGFVWDDKRLRRSGLDYHEFAQIKKHKTFTDFIESEKPSRLFAMTTKGGPAHSDIQFELGDYLMFGPETRGIPQEILMTLPIEQKIRIPMTKNSRSMNLSNSVAVAVYEAWRQLGYENAVNLQKK</sequence>
<dbReference type="SUPFAM" id="SSF75217">
    <property type="entry name" value="alpha/beta knot"/>
    <property type="match status" value="1"/>
</dbReference>
<comment type="catalytic activity">
    <reaction evidence="6">
        <text>cytidine(34) in tRNA + S-adenosyl-L-methionine = 2'-O-methylcytidine(34) in tRNA + S-adenosyl-L-homocysteine + H(+)</text>
        <dbReference type="Rhea" id="RHEA:43084"/>
        <dbReference type="Rhea" id="RHEA-COMP:10331"/>
        <dbReference type="Rhea" id="RHEA-COMP:10332"/>
        <dbReference type="ChEBI" id="CHEBI:15378"/>
        <dbReference type="ChEBI" id="CHEBI:57856"/>
        <dbReference type="ChEBI" id="CHEBI:59789"/>
        <dbReference type="ChEBI" id="CHEBI:74495"/>
        <dbReference type="ChEBI" id="CHEBI:82748"/>
        <dbReference type="EC" id="2.1.1.207"/>
    </reaction>
</comment>
<dbReference type="PANTHER" id="PTHR42971:SF1">
    <property type="entry name" value="TRNA (CYTIDINE(34)-2'-O)-METHYLTRANSFERASE"/>
    <property type="match status" value="1"/>
</dbReference>
<dbReference type="HAMAP" id="MF_01885">
    <property type="entry name" value="tRNA_methyltr_TrmL"/>
    <property type="match status" value="1"/>
</dbReference>
<feature type="binding site" evidence="6">
    <location>
        <position position="100"/>
    </location>
    <ligand>
        <name>S-adenosyl-L-methionine</name>
        <dbReference type="ChEBI" id="CHEBI:59789"/>
    </ligand>
</feature>
<evidence type="ECO:0000313" key="9">
    <source>
        <dbReference type="Proteomes" id="UP001596996"/>
    </source>
</evidence>
<organism evidence="8 9">
    <name type="scientific">Seminibacterium arietis</name>
    <dbReference type="NCBI Taxonomy" id="1173502"/>
    <lineage>
        <taxon>Bacteria</taxon>
        <taxon>Pseudomonadati</taxon>
        <taxon>Pseudomonadota</taxon>
        <taxon>Gammaproteobacteria</taxon>
        <taxon>Pasteurellales</taxon>
        <taxon>Pasteurellaceae</taxon>
        <taxon>Seminibacterium</taxon>
    </lineage>
</organism>
<dbReference type="InterPro" id="IPR016914">
    <property type="entry name" value="TrmL"/>
</dbReference>
<comment type="similarity">
    <text evidence="6">Belongs to the class IV-like SAM-binding methyltransferase superfamily. RNA methyltransferase TrmH family. TrmL subfamily.</text>
</comment>
<keyword evidence="3 6" id="KW-0808">Transferase</keyword>
<dbReference type="PIRSF" id="PIRSF029256">
    <property type="entry name" value="SpoU_TrmH_prd"/>
    <property type="match status" value="1"/>
</dbReference>
<comment type="function">
    <text evidence="6">Methylates the ribose at the nucleotide 34 wobble position in the two leucyl isoacceptors tRNA(Leu)(CmAA) and tRNA(Leu)(cmnm5UmAA). Catalyzes the methyl transfer from S-adenosyl-L-methionine to the 2'-OH of the wobble nucleotide.</text>
</comment>
<evidence type="ECO:0000256" key="5">
    <source>
        <dbReference type="ARBA" id="ARBA00022694"/>
    </source>
</evidence>
<feature type="domain" description="tRNA/rRNA methyltransferase SpoU type" evidence="7">
    <location>
        <begin position="2"/>
        <end position="142"/>
    </location>
</feature>
<evidence type="ECO:0000313" key="8">
    <source>
        <dbReference type="EMBL" id="MFD0966066.1"/>
    </source>
</evidence>
<evidence type="ECO:0000256" key="4">
    <source>
        <dbReference type="ARBA" id="ARBA00022691"/>
    </source>
</evidence>
<dbReference type="EMBL" id="JBHTJN010000009">
    <property type="protein sequence ID" value="MFD0966066.1"/>
    <property type="molecule type" value="Genomic_DNA"/>
</dbReference>
<evidence type="ECO:0000256" key="3">
    <source>
        <dbReference type="ARBA" id="ARBA00022679"/>
    </source>
</evidence>
<keyword evidence="2 6" id="KW-0489">Methyltransferase</keyword>
<proteinExistence type="inferred from homology"/>
<evidence type="ECO:0000256" key="6">
    <source>
        <dbReference type="HAMAP-Rule" id="MF_01885"/>
    </source>
</evidence>
<dbReference type="InterPro" id="IPR029028">
    <property type="entry name" value="Alpha/beta_knot_MTases"/>
</dbReference>
<comment type="catalytic activity">
    <reaction evidence="6">
        <text>5-carboxymethylaminomethyluridine(34) in tRNA(Leu) + S-adenosyl-L-methionine = 5-carboxymethylaminomethyl-2'-O-methyluridine(34) in tRNA(Leu) + S-adenosyl-L-homocysteine + H(+)</text>
        <dbReference type="Rhea" id="RHEA:43088"/>
        <dbReference type="Rhea" id="RHEA-COMP:10333"/>
        <dbReference type="Rhea" id="RHEA-COMP:10334"/>
        <dbReference type="ChEBI" id="CHEBI:15378"/>
        <dbReference type="ChEBI" id="CHEBI:57856"/>
        <dbReference type="ChEBI" id="CHEBI:59789"/>
        <dbReference type="ChEBI" id="CHEBI:74508"/>
        <dbReference type="ChEBI" id="CHEBI:74511"/>
        <dbReference type="EC" id="2.1.1.207"/>
    </reaction>
</comment>
<reference evidence="9" key="1">
    <citation type="journal article" date="2019" name="Int. J. Syst. Evol. Microbiol.">
        <title>The Global Catalogue of Microorganisms (GCM) 10K type strain sequencing project: providing services to taxonomists for standard genome sequencing and annotation.</title>
        <authorList>
            <consortium name="The Broad Institute Genomics Platform"/>
            <consortium name="The Broad Institute Genome Sequencing Center for Infectious Disease"/>
            <person name="Wu L."/>
            <person name="Ma J."/>
        </authorList>
    </citation>
    <scope>NUCLEOTIDE SEQUENCE [LARGE SCALE GENOMIC DNA]</scope>
    <source>
        <strain evidence="9">CCUG 61707</strain>
    </source>
</reference>
<name>A0ABW3I817_9PAST</name>
<feature type="binding site" evidence="6">
    <location>
        <position position="130"/>
    </location>
    <ligand>
        <name>S-adenosyl-L-methionine</name>
        <dbReference type="ChEBI" id="CHEBI:59789"/>
    </ligand>
</feature>
<dbReference type="Gene3D" id="3.40.1280.10">
    <property type="match status" value="1"/>
</dbReference>
<gene>
    <name evidence="6 8" type="primary">trmL</name>
    <name evidence="8" type="ORF">ACFQ02_04260</name>
</gene>